<sequence length="99" mass="11165">MEAFPNSGWDSYIWTRRAQKQVAGIPIGWTGHCSETHASGSTLNANIAPESGKLNSYYIWNGFWMGGKQQNRFSDMHVLTYWNNYHGSFVAGPTNVHVK</sequence>
<comment type="caution">
    <text evidence="1">The sequence shown here is derived from an EMBL/GenBank/DDBJ whole genome shotgun (WGS) entry which is preliminary data.</text>
</comment>
<dbReference type="AlphaFoldDB" id="A0AAN9SJH9"/>
<dbReference type="EMBL" id="JAYMYS010000004">
    <property type="protein sequence ID" value="KAK7397355.1"/>
    <property type="molecule type" value="Genomic_DNA"/>
</dbReference>
<protein>
    <submittedName>
        <fullName evidence="1">Uncharacterized protein</fullName>
    </submittedName>
</protein>
<organism evidence="1 2">
    <name type="scientific">Psophocarpus tetragonolobus</name>
    <name type="common">Winged bean</name>
    <name type="synonym">Dolichos tetragonolobus</name>
    <dbReference type="NCBI Taxonomy" id="3891"/>
    <lineage>
        <taxon>Eukaryota</taxon>
        <taxon>Viridiplantae</taxon>
        <taxon>Streptophyta</taxon>
        <taxon>Embryophyta</taxon>
        <taxon>Tracheophyta</taxon>
        <taxon>Spermatophyta</taxon>
        <taxon>Magnoliopsida</taxon>
        <taxon>eudicotyledons</taxon>
        <taxon>Gunneridae</taxon>
        <taxon>Pentapetalae</taxon>
        <taxon>rosids</taxon>
        <taxon>fabids</taxon>
        <taxon>Fabales</taxon>
        <taxon>Fabaceae</taxon>
        <taxon>Papilionoideae</taxon>
        <taxon>50 kb inversion clade</taxon>
        <taxon>NPAAA clade</taxon>
        <taxon>indigoferoid/millettioid clade</taxon>
        <taxon>Phaseoleae</taxon>
        <taxon>Psophocarpus</taxon>
    </lineage>
</organism>
<keyword evidence="2" id="KW-1185">Reference proteome</keyword>
<evidence type="ECO:0000313" key="1">
    <source>
        <dbReference type="EMBL" id="KAK7397355.1"/>
    </source>
</evidence>
<gene>
    <name evidence="1" type="ORF">VNO78_18524</name>
</gene>
<proteinExistence type="predicted"/>
<accession>A0AAN9SJH9</accession>
<reference evidence="1 2" key="1">
    <citation type="submission" date="2024-01" db="EMBL/GenBank/DDBJ databases">
        <title>The genomes of 5 underutilized Papilionoideae crops provide insights into root nodulation and disease resistanc.</title>
        <authorList>
            <person name="Jiang F."/>
        </authorList>
    </citation>
    <scope>NUCLEOTIDE SEQUENCE [LARGE SCALE GENOMIC DNA]</scope>
    <source>
        <strain evidence="1">DUOXIRENSHENG_FW03</strain>
        <tissue evidence="1">Leaves</tissue>
    </source>
</reference>
<name>A0AAN9SJH9_PSOTE</name>
<evidence type="ECO:0000313" key="2">
    <source>
        <dbReference type="Proteomes" id="UP001386955"/>
    </source>
</evidence>
<dbReference type="Proteomes" id="UP001386955">
    <property type="component" value="Unassembled WGS sequence"/>
</dbReference>